<protein>
    <submittedName>
        <fullName evidence="2">Phosphoesterase</fullName>
    </submittedName>
</protein>
<feature type="region of interest" description="Disordered" evidence="1">
    <location>
        <begin position="1"/>
        <end position="163"/>
    </location>
</feature>
<feature type="compositionally biased region" description="Basic and acidic residues" evidence="1">
    <location>
        <begin position="132"/>
        <end position="141"/>
    </location>
</feature>
<feature type="non-terminal residue" evidence="2">
    <location>
        <position position="1"/>
    </location>
</feature>
<gene>
    <name evidence="2" type="ORF">AVDCRST_MAG10-2969</name>
</gene>
<feature type="non-terminal residue" evidence="2">
    <location>
        <position position="163"/>
    </location>
</feature>
<feature type="compositionally biased region" description="Basic residues" evidence="1">
    <location>
        <begin position="34"/>
        <end position="50"/>
    </location>
</feature>
<dbReference type="EMBL" id="CADCTB010000182">
    <property type="protein sequence ID" value="CAA9264684.1"/>
    <property type="molecule type" value="Genomic_DNA"/>
</dbReference>
<reference evidence="2" key="1">
    <citation type="submission" date="2020-02" db="EMBL/GenBank/DDBJ databases">
        <authorList>
            <person name="Meier V. D."/>
        </authorList>
    </citation>
    <scope>NUCLEOTIDE SEQUENCE</scope>
    <source>
        <strain evidence="2">AVDCRST_MAG10</strain>
    </source>
</reference>
<name>A0A6J4IXI1_9ACTN</name>
<proteinExistence type="predicted"/>
<accession>A0A6J4IXI1</accession>
<dbReference type="AlphaFoldDB" id="A0A6J4IXI1"/>
<feature type="compositionally biased region" description="Low complexity" evidence="1">
    <location>
        <begin position="68"/>
        <end position="78"/>
    </location>
</feature>
<evidence type="ECO:0000256" key="1">
    <source>
        <dbReference type="SAM" id="MobiDB-lite"/>
    </source>
</evidence>
<sequence>DARRGPGGHPHPAFGHPEAARRGLRPPRAGRCNPPRRRHPGGRGPRRAGRLRSGACRPRQQRRRARRGPSGDAAPGPRRGAGRHDPRQRTGHGQGGADAPALPGCGCRRFRAQPHPVGRCGRGRPASLQPRVSDREADAAEPHVGNARPRQRPGGLPHPRSRM</sequence>
<organism evidence="2">
    <name type="scientific">uncultured Acidimicrobiales bacterium</name>
    <dbReference type="NCBI Taxonomy" id="310071"/>
    <lineage>
        <taxon>Bacteria</taxon>
        <taxon>Bacillati</taxon>
        <taxon>Actinomycetota</taxon>
        <taxon>Acidimicrobiia</taxon>
        <taxon>Acidimicrobiales</taxon>
        <taxon>environmental samples</taxon>
    </lineage>
</organism>
<evidence type="ECO:0000313" key="2">
    <source>
        <dbReference type="EMBL" id="CAA9264684.1"/>
    </source>
</evidence>